<dbReference type="Pfam" id="PF11985">
    <property type="entry name" value="Phage_Mu_Gp27"/>
    <property type="match status" value="1"/>
</dbReference>
<evidence type="ECO:0000313" key="3">
    <source>
        <dbReference type="Proteomes" id="UP000297668"/>
    </source>
</evidence>
<evidence type="ECO:0000313" key="2">
    <source>
        <dbReference type="EMBL" id="TFU26158.1"/>
    </source>
</evidence>
<evidence type="ECO:0000256" key="1">
    <source>
        <dbReference type="SAM" id="MobiDB-lite"/>
    </source>
</evidence>
<accession>A0A4Y9FDG0</accession>
<protein>
    <submittedName>
        <fullName evidence="2">DUF3486 family protein</fullName>
    </submittedName>
</protein>
<reference evidence="2 3" key="1">
    <citation type="submission" date="2019-03" db="EMBL/GenBank/DDBJ databases">
        <title>Thermus tengchongensis species for the arsenic transformation mechanism.</title>
        <authorList>
            <person name="Yuan G.C."/>
        </authorList>
    </citation>
    <scope>NUCLEOTIDE SEQUENCE [LARGE SCALE GENOMIC DNA]</scope>
    <source>
        <strain evidence="2 3">15W</strain>
    </source>
</reference>
<gene>
    <name evidence="2" type="ORF">E0687_07135</name>
</gene>
<proteinExistence type="predicted"/>
<dbReference type="AlphaFoldDB" id="A0A4Y9FDG0"/>
<dbReference type="Proteomes" id="UP000297668">
    <property type="component" value="Unassembled WGS sequence"/>
</dbReference>
<dbReference type="InterPro" id="IPR021874">
    <property type="entry name" value="Phage_Mu_Gp27"/>
</dbReference>
<dbReference type="EMBL" id="SJZF01000011">
    <property type="protein sequence ID" value="TFU26158.1"/>
    <property type="molecule type" value="Genomic_DNA"/>
</dbReference>
<sequence length="235" mass="26129">MAGDPRPLRVHPQEPGGDLGGDPGPPGRAPAGDPHPFAGAGFPRVGLHRRAHRLGAAVKWSYPRHRLCKVCSLPDPIRDRVDDMLIGEETEADGRPYAHAGIAEWLRAQGYDVSESSVRRHARHLVPALEQVLQMERMVDAVERATGKRIPYAAALANIVVQRTLHFLEKAELSPEQVDPEKLIRLGLQAAQVILSMERMDRRVKEEVVEKVGRKLKGQIDLALLEEIKREVYGL</sequence>
<feature type="region of interest" description="Disordered" evidence="1">
    <location>
        <begin position="1"/>
        <end position="43"/>
    </location>
</feature>
<comment type="caution">
    <text evidence="2">The sequence shown here is derived from an EMBL/GenBank/DDBJ whole genome shotgun (WGS) entry which is preliminary data.</text>
</comment>
<name>A0A4Y9FDG0_9DEIN</name>
<organism evidence="2 3">
    <name type="scientific">Thermus tengchongensis</name>
    <dbReference type="NCBI Taxonomy" id="1214928"/>
    <lineage>
        <taxon>Bacteria</taxon>
        <taxon>Thermotogati</taxon>
        <taxon>Deinococcota</taxon>
        <taxon>Deinococci</taxon>
        <taxon>Thermales</taxon>
        <taxon>Thermaceae</taxon>
        <taxon>Thermus</taxon>
    </lineage>
</organism>